<proteinExistence type="predicted"/>
<dbReference type="AlphaFoldDB" id="A0A285CPD9"/>
<dbReference type="Proteomes" id="UP000219467">
    <property type="component" value="Unassembled WGS sequence"/>
</dbReference>
<keyword evidence="2" id="KW-1185">Reference proteome</keyword>
<organism evidence="1 2">
    <name type="scientific">Cereibacter ovatus</name>
    <dbReference type="NCBI Taxonomy" id="439529"/>
    <lineage>
        <taxon>Bacteria</taxon>
        <taxon>Pseudomonadati</taxon>
        <taxon>Pseudomonadota</taxon>
        <taxon>Alphaproteobacteria</taxon>
        <taxon>Rhodobacterales</taxon>
        <taxon>Paracoccaceae</taxon>
        <taxon>Cereibacter</taxon>
    </lineage>
</organism>
<evidence type="ECO:0000313" key="2">
    <source>
        <dbReference type="Proteomes" id="UP000219467"/>
    </source>
</evidence>
<sequence>MILMQTAIRAGIWQGLLTGAATAPELEAVHHDTALPAPDVTAVPGRPGEWQVRLPIPPEVLSEGGQVILIRDRASDQTLAHVTILTGEPVDQDLRAEVDLLRAELDMLKQAFRRHCVETAG</sequence>
<dbReference type="OrthoDB" id="7772846at2"/>
<name>A0A285CPD9_9RHOB</name>
<accession>A0A285CPD9</accession>
<reference evidence="2" key="1">
    <citation type="submission" date="2017-08" db="EMBL/GenBank/DDBJ databases">
        <authorList>
            <person name="Varghese N."/>
            <person name="Submissions S."/>
        </authorList>
    </citation>
    <scope>NUCLEOTIDE SEQUENCE [LARGE SCALE GENOMIC DNA]</scope>
    <source>
        <strain evidence="2">JA234</strain>
    </source>
</reference>
<protein>
    <submittedName>
        <fullName evidence="1">Uncharacterized protein</fullName>
    </submittedName>
</protein>
<gene>
    <name evidence="1" type="ORF">SAMN05878503_102358</name>
</gene>
<dbReference type="EMBL" id="OAOQ01000002">
    <property type="protein sequence ID" value="SNX68918.1"/>
    <property type="molecule type" value="Genomic_DNA"/>
</dbReference>
<evidence type="ECO:0000313" key="1">
    <source>
        <dbReference type="EMBL" id="SNX68918.1"/>
    </source>
</evidence>